<gene>
    <name evidence="1" type="ORF">DHETER_LOCUS6615</name>
</gene>
<proteinExistence type="predicted"/>
<sequence length="274" mass="32348">MPNIAKEICKNIRKVDLKPDDLLSSGILFEGSLRTNQSKLYNILEKKQLIRQLTSDIPTKIELTSDKRLFIEDFMLYEDARFPKVIKSEESYFHELFSFMNAVKKIWKKSSYQNRDPAINERTYSHNFVNSLIEFVFLNTNVEMRWDGSPCQSTKFRDIKGDGPIRYPDMFSYVRNDFYDHSYDFFFAEISYGPFSLDNEDHIGEDFTRYENERLYYGPKLWTVSKNGTISNDQVTDYNVRSSMVNDMVKRRQLLEETKISDNDTITSVFTPES</sequence>
<protein>
    <submittedName>
        <fullName evidence="1">10298_t:CDS:1</fullName>
    </submittedName>
</protein>
<evidence type="ECO:0000313" key="2">
    <source>
        <dbReference type="Proteomes" id="UP000789702"/>
    </source>
</evidence>
<reference evidence="1" key="1">
    <citation type="submission" date="2021-06" db="EMBL/GenBank/DDBJ databases">
        <authorList>
            <person name="Kallberg Y."/>
            <person name="Tangrot J."/>
            <person name="Rosling A."/>
        </authorList>
    </citation>
    <scope>NUCLEOTIDE SEQUENCE</scope>
    <source>
        <strain evidence="1">IL203A</strain>
    </source>
</reference>
<organism evidence="1 2">
    <name type="scientific">Dentiscutata heterogama</name>
    <dbReference type="NCBI Taxonomy" id="1316150"/>
    <lineage>
        <taxon>Eukaryota</taxon>
        <taxon>Fungi</taxon>
        <taxon>Fungi incertae sedis</taxon>
        <taxon>Mucoromycota</taxon>
        <taxon>Glomeromycotina</taxon>
        <taxon>Glomeromycetes</taxon>
        <taxon>Diversisporales</taxon>
        <taxon>Gigasporaceae</taxon>
        <taxon>Dentiscutata</taxon>
    </lineage>
</organism>
<comment type="caution">
    <text evidence="1">The sequence shown here is derived from an EMBL/GenBank/DDBJ whole genome shotgun (WGS) entry which is preliminary data.</text>
</comment>
<keyword evidence="2" id="KW-1185">Reference proteome</keyword>
<accession>A0ACA9MEX9</accession>
<evidence type="ECO:0000313" key="1">
    <source>
        <dbReference type="EMBL" id="CAG8584593.1"/>
    </source>
</evidence>
<dbReference type="Proteomes" id="UP000789702">
    <property type="component" value="Unassembled WGS sequence"/>
</dbReference>
<dbReference type="EMBL" id="CAJVPU010008492">
    <property type="protein sequence ID" value="CAG8584593.1"/>
    <property type="molecule type" value="Genomic_DNA"/>
</dbReference>
<name>A0ACA9MEX9_9GLOM</name>